<accession>A0ABM7FR95</accession>
<dbReference type="EMBL" id="AP018448">
    <property type="protein sequence ID" value="BBC39031.1"/>
    <property type="molecule type" value="Genomic_DNA"/>
</dbReference>
<reference evidence="1 2" key="1">
    <citation type="journal article" date="2010" name="ChemBioChem">
        <title>Cloning and characterization of the biosynthetic gene cluster of 16-membered macrolide antibiotic FD-891: involvement of a dual functional cytochrome P450 monooxygenase catalyzing epoxidation and hydroxylation.</title>
        <authorList>
            <person name="Kudo F."/>
            <person name="Motegi A."/>
            <person name="Mizoue K."/>
            <person name="Eguchi T."/>
        </authorList>
    </citation>
    <scope>NUCLEOTIDE SEQUENCE [LARGE SCALE GENOMIC DNA]</scope>
    <source>
        <strain evidence="1 2">A-8890</strain>
    </source>
</reference>
<dbReference type="Proteomes" id="UP001321542">
    <property type="component" value="Chromosome"/>
</dbReference>
<evidence type="ECO:0000313" key="2">
    <source>
        <dbReference type="Proteomes" id="UP001321542"/>
    </source>
</evidence>
<organism evidence="1 2">
    <name type="scientific">Streptomyces graminofaciens</name>
    <dbReference type="NCBI Taxonomy" id="68212"/>
    <lineage>
        <taxon>Bacteria</taxon>
        <taxon>Bacillati</taxon>
        <taxon>Actinomycetota</taxon>
        <taxon>Actinomycetes</taxon>
        <taxon>Kitasatosporales</taxon>
        <taxon>Streptomycetaceae</taxon>
        <taxon>Streptomyces</taxon>
    </lineage>
</organism>
<evidence type="ECO:0000313" key="1">
    <source>
        <dbReference type="EMBL" id="BBC39031.1"/>
    </source>
</evidence>
<proteinExistence type="predicted"/>
<name>A0ABM7FR95_9ACTN</name>
<gene>
    <name evidence="1" type="ORF">SGFS_103250</name>
</gene>
<dbReference type="RefSeq" id="WP_286259610.1">
    <property type="nucleotide sequence ID" value="NZ_AP018448.1"/>
</dbReference>
<reference evidence="1 2" key="2">
    <citation type="journal article" date="2023" name="ChemBioChem">
        <title>Acyltransferase Domain Exchange between Two Independent Type I Polyketide Synthases in the Same Producer Strain of Macrolide Antibiotics.</title>
        <authorList>
            <person name="Kudo F."/>
            <person name="Kishikawa K."/>
            <person name="Tsuboi K."/>
            <person name="Kido T."/>
            <person name="Usui T."/>
            <person name="Hashimoto J."/>
            <person name="Shin-Ya K."/>
            <person name="Miyanaga A."/>
            <person name="Eguchi T."/>
        </authorList>
    </citation>
    <scope>NUCLEOTIDE SEQUENCE [LARGE SCALE GENOMIC DNA]</scope>
    <source>
        <strain evidence="1 2">A-8890</strain>
    </source>
</reference>
<sequence>MDERPPVVVLPPSDGARQVMIQGKRVGSAHNLFDVMEYLHQAGLPAKETAVDDPELIEWQGGGPYDWNYST</sequence>
<keyword evidence="2" id="KW-1185">Reference proteome</keyword>
<protein>
    <submittedName>
        <fullName evidence="1">Uncharacterized protein</fullName>
    </submittedName>
</protein>